<dbReference type="EMBL" id="LGRX02034383">
    <property type="protein sequence ID" value="KAK3237961.1"/>
    <property type="molecule type" value="Genomic_DNA"/>
</dbReference>
<protein>
    <recommendedName>
        <fullName evidence="10">ABC transporter domain-containing protein</fullName>
    </recommendedName>
</protein>
<dbReference type="PANTHER" id="PTHR48041:SF91">
    <property type="entry name" value="ABC TRANSPORTER G FAMILY MEMBER 28"/>
    <property type="match status" value="1"/>
</dbReference>
<evidence type="ECO:0000256" key="5">
    <source>
        <dbReference type="ARBA" id="ARBA00022840"/>
    </source>
</evidence>
<dbReference type="PROSITE" id="PS50893">
    <property type="entry name" value="ABC_TRANSPORTER_2"/>
    <property type="match status" value="1"/>
</dbReference>
<dbReference type="PANTHER" id="PTHR48041">
    <property type="entry name" value="ABC TRANSPORTER G FAMILY MEMBER 28"/>
    <property type="match status" value="1"/>
</dbReference>
<dbReference type="InterPro" id="IPR017871">
    <property type="entry name" value="ABC_transporter-like_CS"/>
</dbReference>
<keyword evidence="5" id="KW-0067">ATP-binding</keyword>
<evidence type="ECO:0000259" key="10">
    <source>
        <dbReference type="PROSITE" id="PS50893"/>
    </source>
</evidence>
<dbReference type="SMART" id="SM00382">
    <property type="entry name" value="AAA"/>
    <property type="match status" value="1"/>
</dbReference>
<dbReference type="InterPro" id="IPR050352">
    <property type="entry name" value="ABCG_transporters"/>
</dbReference>
<dbReference type="GO" id="GO:0016020">
    <property type="term" value="C:membrane"/>
    <property type="evidence" value="ECO:0007669"/>
    <property type="project" value="UniProtKB-SubCell"/>
</dbReference>
<evidence type="ECO:0000256" key="4">
    <source>
        <dbReference type="ARBA" id="ARBA00022741"/>
    </source>
</evidence>
<dbReference type="Gene3D" id="3.40.50.300">
    <property type="entry name" value="P-loop containing nucleotide triphosphate hydrolases"/>
    <property type="match status" value="1"/>
</dbReference>
<keyword evidence="3 9" id="KW-0812">Transmembrane</keyword>
<feature type="transmembrane region" description="Helical" evidence="9">
    <location>
        <begin position="55"/>
        <end position="74"/>
    </location>
</feature>
<evidence type="ECO:0000256" key="9">
    <source>
        <dbReference type="SAM" id="Phobius"/>
    </source>
</evidence>
<evidence type="ECO:0000256" key="6">
    <source>
        <dbReference type="ARBA" id="ARBA00022989"/>
    </source>
</evidence>
<keyword evidence="7 9" id="KW-0472">Membrane</keyword>
<keyword evidence="12" id="KW-1185">Reference proteome</keyword>
<sequence>MWWNAMRSGARVAARVTPKDFTGPVRWALLTDATVWPSDVLKIYDIEFDTYAPNFWTAFVYLVITFAAGALALYSRLKINLVVKANVDTTGHKDKSDREDNALEGFKIDYRSILYLFGTGRSTVRSDKQLVQETEDGMIHRKSFRLDALVSQRDASNLDISRSAAERLQQRRGTTPIGWKPPSRKKSVDQSRVSLDQASLAVASQDSKSTEWVETLKMFTSLSESGPGSLPVEEPKVPKEVQMVDNPIELTAAIRAWFPPVANAPMILKDVNVTFEPGSMTALMGASGAGKTSLLNVLSGKALGTLVGEIVMNDAPVVYSQIRSVCNFVPQDDLMYDALSVTEALKYYAQLRIIKDRSGNVATDRYRIELVSKLVKRLGLEHVKDVHIGNALNPGISGGQRKRVSVGMELMDEPSLLFLDEPTTGLDSTIQEEIMDFVKELALTGMTIVCTIHAPSALVYMKFNNLLLLGRNQGLDKGSMAFYGSTSESIQYFNDLGKPLPEYTNPAEHILDCTNASYGSS</sequence>
<name>A0AAE0BK10_9CHLO</name>
<dbReference type="GO" id="GO:0042626">
    <property type="term" value="F:ATPase-coupled transmembrane transporter activity"/>
    <property type="evidence" value="ECO:0007669"/>
    <property type="project" value="TreeGrafter"/>
</dbReference>
<keyword evidence="4" id="KW-0547">Nucleotide-binding</keyword>
<dbReference type="GO" id="GO:0005524">
    <property type="term" value="F:ATP binding"/>
    <property type="evidence" value="ECO:0007669"/>
    <property type="project" value="UniProtKB-KW"/>
</dbReference>
<organism evidence="11 12">
    <name type="scientific">Cymbomonas tetramitiformis</name>
    <dbReference type="NCBI Taxonomy" id="36881"/>
    <lineage>
        <taxon>Eukaryota</taxon>
        <taxon>Viridiplantae</taxon>
        <taxon>Chlorophyta</taxon>
        <taxon>Pyramimonadophyceae</taxon>
        <taxon>Pyramimonadales</taxon>
        <taxon>Pyramimonadaceae</taxon>
        <taxon>Cymbomonas</taxon>
    </lineage>
</organism>
<dbReference type="SUPFAM" id="SSF52540">
    <property type="entry name" value="P-loop containing nucleoside triphosphate hydrolases"/>
    <property type="match status" value="1"/>
</dbReference>
<evidence type="ECO:0000256" key="2">
    <source>
        <dbReference type="ARBA" id="ARBA00022448"/>
    </source>
</evidence>
<dbReference type="GO" id="GO:0016887">
    <property type="term" value="F:ATP hydrolysis activity"/>
    <property type="evidence" value="ECO:0007669"/>
    <property type="project" value="InterPro"/>
</dbReference>
<evidence type="ECO:0000313" key="12">
    <source>
        <dbReference type="Proteomes" id="UP001190700"/>
    </source>
</evidence>
<gene>
    <name evidence="11" type="ORF">CYMTET_51994</name>
</gene>
<feature type="domain" description="ABC transporter" evidence="10">
    <location>
        <begin position="248"/>
        <end position="496"/>
    </location>
</feature>
<evidence type="ECO:0000256" key="8">
    <source>
        <dbReference type="SAM" id="MobiDB-lite"/>
    </source>
</evidence>
<evidence type="ECO:0000256" key="3">
    <source>
        <dbReference type="ARBA" id="ARBA00022692"/>
    </source>
</evidence>
<dbReference type="PROSITE" id="PS00211">
    <property type="entry name" value="ABC_TRANSPORTER_1"/>
    <property type="match status" value="1"/>
</dbReference>
<keyword evidence="2" id="KW-0813">Transport</keyword>
<proteinExistence type="predicted"/>
<dbReference type="AlphaFoldDB" id="A0AAE0BK10"/>
<keyword evidence="6 9" id="KW-1133">Transmembrane helix</keyword>
<evidence type="ECO:0000313" key="11">
    <source>
        <dbReference type="EMBL" id="KAK3237961.1"/>
    </source>
</evidence>
<comment type="caution">
    <text evidence="11">The sequence shown here is derived from an EMBL/GenBank/DDBJ whole genome shotgun (WGS) entry which is preliminary data.</text>
</comment>
<feature type="region of interest" description="Disordered" evidence="8">
    <location>
        <begin position="161"/>
        <end position="191"/>
    </location>
</feature>
<accession>A0AAE0BK10</accession>
<comment type="subcellular location">
    <subcellularLocation>
        <location evidence="1">Membrane</location>
        <topology evidence="1">Multi-pass membrane protein</topology>
    </subcellularLocation>
</comment>
<dbReference type="InterPro" id="IPR027417">
    <property type="entry name" value="P-loop_NTPase"/>
</dbReference>
<reference evidence="11 12" key="1">
    <citation type="journal article" date="2015" name="Genome Biol. Evol.">
        <title>Comparative Genomics of a Bacterivorous Green Alga Reveals Evolutionary Causalities and Consequences of Phago-Mixotrophic Mode of Nutrition.</title>
        <authorList>
            <person name="Burns J.A."/>
            <person name="Paasch A."/>
            <person name="Narechania A."/>
            <person name="Kim E."/>
        </authorList>
    </citation>
    <scope>NUCLEOTIDE SEQUENCE [LARGE SCALE GENOMIC DNA]</scope>
    <source>
        <strain evidence="11 12">PLY_AMNH</strain>
    </source>
</reference>
<dbReference type="InterPro" id="IPR003439">
    <property type="entry name" value="ABC_transporter-like_ATP-bd"/>
</dbReference>
<evidence type="ECO:0000256" key="1">
    <source>
        <dbReference type="ARBA" id="ARBA00004141"/>
    </source>
</evidence>
<evidence type="ECO:0000256" key="7">
    <source>
        <dbReference type="ARBA" id="ARBA00023136"/>
    </source>
</evidence>
<dbReference type="Proteomes" id="UP001190700">
    <property type="component" value="Unassembled WGS sequence"/>
</dbReference>
<dbReference type="InterPro" id="IPR003593">
    <property type="entry name" value="AAA+_ATPase"/>
</dbReference>
<dbReference type="Pfam" id="PF00005">
    <property type="entry name" value="ABC_tran"/>
    <property type="match status" value="1"/>
</dbReference>